<sequence>FGTDKKEWKFKCPACGKISAVKDFKEYTDDPNDAIQMCIGRVNGKGSSDQTDRGHGCNWAAFGLFGTLDGGRVVYVEGEKEVSVFDFAQPEEEI</sequence>
<dbReference type="EMBL" id="QTLC01000048">
    <property type="protein sequence ID" value="RDY70290.1"/>
    <property type="molecule type" value="Genomic_DNA"/>
</dbReference>
<comment type="caution">
    <text evidence="1">The sequence shown here is derived from an EMBL/GenBank/DDBJ whole genome shotgun (WGS) entry which is preliminary data.</text>
</comment>
<dbReference type="AlphaFoldDB" id="A0A3D8VLS1"/>
<dbReference type="RefSeq" id="WP_115894467.1">
    <property type="nucleotide sequence ID" value="NZ_QTLC01000048.1"/>
</dbReference>
<reference evidence="1 2" key="1">
    <citation type="submission" date="2018-08" db="EMBL/GenBank/DDBJ databases">
        <title>Genome sequence of strict halophilic Halobacillus trueperi SS1 isolated from Lunsu, a salty water body of North West Himalayas.</title>
        <authorList>
            <person name="Gupta S."/>
            <person name="Sharma P."/>
            <person name="Dev K."/>
            <person name="Baumler D."/>
            <person name="Sourirajan A."/>
        </authorList>
    </citation>
    <scope>NUCLEOTIDE SEQUENCE [LARGE SCALE GENOMIC DNA]</scope>
    <source>
        <strain evidence="1 2">SS1</strain>
    </source>
</reference>
<proteinExistence type="predicted"/>
<dbReference type="InterPro" id="IPR048166">
    <property type="entry name" value="VVA0879-like"/>
</dbReference>
<name>A0A3D8VLS1_9BACI</name>
<feature type="non-terminal residue" evidence="1">
    <location>
        <position position="1"/>
    </location>
</feature>
<evidence type="ECO:0000313" key="1">
    <source>
        <dbReference type="EMBL" id="RDY70290.1"/>
    </source>
</evidence>
<protein>
    <submittedName>
        <fullName evidence="1">Uncharacterized protein</fullName>
    </submittedName>
</protein>
<gene>
    <name evidence="1" type="ORF">DXT76_13525</name>
</gene>
<evidence type="ECO:0000313" key="2">
    <source>
        <dbReference type="Proteomes" id="UP000257032"/>
    </source>
</evidence>
<organism evidence="1 2">
    <name type="scientific">Halobacillus trueperi</name>
    <dbReference type="NCBI Taxonomy" id="156205"/>
    <lineage>
        <taxon>Bacteria</taxon>
        <taxon>Bacillati</taxon>
        <taxon>Bacillota</taxon>
        <taxon>Bacilli</taxon>
        <taxon>Bacillales</taxon>
        <taxon>Bacillaceae</taxon>
        <taxon>Halobacillus</taxon>
    </lineage>
</organism>
<dbReference type="Proteomes" id="UP000257032">
    <property type="component" value="Unassembled WGS sequence"/>
</dbReference>
<dbReference type="NCBIfam" id="NF041591">
    <property type="entry name" value="CxxC_VVA0879"/>
    <property type="match status" value="1"/>
</dbReference>
<accession>A0A3D8VLS1</accession>